<keyword evidence="2" id="KW-0812">Transmembrane</keyword>
<dbReference type="EMBL" id="HBNS01014779">
    <property type="protein sequence ID" value="CAE4601412.1"/>
    <property type="molecule type" value="Transcribed_RNA"/>
</dbReference>
<dbReference type="Pfam" id="PF13704">
    <property type="entry name" value="Glyco_tranf_2_4"/>
    <property type="match status" value="1"/>
</dbReference>
<evidence type="ECO:0000256" key="1">
    <source>
        <dbReference type="ARBA" id="ARBA00004167"/>
    </source>
</evidence>
<proteinExistence type="predicted"/>
<feature type="region of interest" description="Disordered" evidence="4">
    <location>
        <begin position="44"/>
        <end position="75"/>
    </location>
</feature>
<dbReference type="PANTHER" id="PTHR21461">
    <property type="entry name" value="GLYCOSYLTRANSFERASE FAMILY 92 PROTEIN"/>
    <property type="match status" value="1"/>
</dbReference>
<dbReference type="PANTHER" id="PTHR21461:SF69">
    <property type="entry name" value="GLYCOSYLTRANSFERASE FAMILY 92 PROTEIN"/>
    <property type="match status" value="1"/>
</dbReference>
<accession>A0A7S4URH3</accession>
<evidence type="ECO:0008006" key="6">
    <source>
        <dbReference type="Google" id="ProtNLM"/>
    </source>
</evidence>
<evidence type="ECO:0000256" key="2">
    <source>
        <dbReference type="ARBA" id="ARBA00022692"/>
    </source>
</evidence>
<sequence>MTPIRLSTLVVLTLFAFFVSNFFLLAGNCNSFLSSSSNNDASYPRLLQVPPPTTTTSQGGGRGGGGGGYDSDDDEEETKYNFTTAICVVVKDAEPYFEEWAEYHLEGMKFDAIYIYDDSPTFELRNWFQNTRSDETFSKVQVLHYNRTLDEENGEAEDKIVQNFVYRDCVSLFGTSETGPKHDYFAFLDVDEFLVLPGYHSKNKNNKNNNKYSDIRGVLQDYLVPYGGALVVNWVLMGSSNRAVYSPLPVTKRFQYRSNHTHNVIKTIAKATDYVENRNPHSVSVVAGTDIHTTLYPGKLHKEASDPGGTGASDHDYPSDVLLLYHYRYTSKKEYIFKRCMRGNVDRGSIWCNRKGNSVTTSRGPDHIQSFVGDVFDDTAWRFLTERVPKYKFYDEFKDFH</sequence>
<reference evidence="5" key="1">
    <citation type="submission" date="2021-01" db="EMBL/GenBank/DDBJ databases">
        <authorList>
            <person name="Corre E."/>
            <person name="Pelletier E."/>
            <person name="Niang G."/>
            <person name="Scheremetjew M."/>
            <person name="Finn R."/>
            <person name="Kale V."/>
            <person name="Holt S."/>
            <person name="Cochrane G."/>
            <person name="Meng A."/>
            <person name="Brown T."/>
            <person name="Cohen L."/>
        </authorList>
    </citation>
    <scope>NUCLEOTIDE SEQUENCE</scope>
    <source>
        <strain evidence="5">GSO104</strain>
    </source>
</reference>
<dbReference type="GO" id="GO:0016757">
    <property type="term" value="F:glycosyltransferase activity"/>
    <property type="evidence" value="ECO:0007669"/>
    <property type="project" value="TreeGrafter"/>
</dbReference>
<comment type="subcellular location">
    <subcellularLocation>
        <location evidence="1">Membrane</location>
        <topology evidence="1">Single-pass membrane protein</topology>
    </subcellularLocation>
</comment>
<keyword evidence="3" id="KW-0472">Membrane</keyword>
<evidence type="ECO:0000256" key="3">
    <source>
        <dbReference type="ARBA" id="ARBA00022989"/>
    </source>
</evidence>
<gene>
    <name evidence="5" type="ORF">DBRI00130_LOCUS11877</name>
</gene>
<evidence type="ECO:0000313" key="5">
    <source>
        <dbReference type="EMBL" id="CAE4601412.1"/>
    </source>
</evidence>
<dbReference type="GO" id="GO:0005737">
    <property type="term" value="C:cytoplasm"/>
    <property type="evidence" value="ECO:0007669"/>
    <property type="project" value="TreeGrafter"/>
</dbReference>
<protein>
    <recommendedName>
        <fullName evidence="6">Glycosyltransferase family 92 protein</fullName>
    </recommendedName>
</protein>
<feature type="compositionally biased region" description="Gly residues" evidence="4">
    <location>
        <begin position="58"/>
        <end position="69"/>
    </location>
</feature>
<organism evidence="5">
    <name type="scientific">Ditylum brightwellii</name>
    <dbReference type="NCBI Taxonomy" id="49249"/>
    <lineage>
        <taxon>Eukaryota</taxon>
        <taxon>Sar</taxon>
        <taxon>Stramenopiles</taxon>
        <taxon>Ochrophyta</taxon>
        <taxon>Bacillariophyta</taxon>
        <taxon>Mediophyceae</taxon>
        <taxon>Lithodesmiophycidae</taxon>
        <taxon>Lithodesmiales</taxon>
        <taxon>Lithodesmiaceae</taxon>
        <taxon>Ditylum</taxon>
    </lineage>
</organism>
<dbReference type="AlphaFoldDB" id="A0A7S4URH3"/>
<evidence type="ECO:0000256" key="4">
    <source>
        <dbReference type="SAM" id="MobiDB-lite"/>
    </source>
</evidence>
<dbReference type="GO" id="GO:0016020">
    <property type="term" value="C:membrane"/>
    <property type="evidence" value="ECO:0007669"/>
    <property type="project" value="UniProtKB-SubCell"/>
</dbReference>
<name>A0A7S4URH3_9STRA</name>
<keyword evidence="3" id="KW-1133">Transmembrane helix</keyword>